<proteinExistence type="inferred from homology"/>
<dbReference type="InterPro" id="IPR017438">
    <property type="entry name" value="ATP-NAD_kinase_N"/>
</dbReference>
<dbReference type="InterPro" id="IPR016064">
    <property type="entry name" value="NAD/diacylglycerol_kinase_sf"/>
</dbReference>
<dbReference type="GO" id="GO:0004143">
    <property type="term" value="F:ATP-dependent diacylglycerol kinase activity"/>
    <property type="evidence" value="ECO:0007669"/>
    <property type="project" value="TreeGrafter"/>
</dbReference>
<dbReference type="PROSITE" id="PS50146">
    <property type="entry name" value="DAGK"/>
    <property type="match status" value="1"/>
</dbReference>
<evidence type="ECO:0000259" key="9">
    <source>
        <dbReference type="PROSITE" id="PS50146"/>
    </source>
</evidence>
<evidence type="ECO:0000256" key="8">
    <source>
        <dbReference type="ARBA" id="ARBA00023264"/>
    </source>
</evidence>
<dbReference type="InterPro" id="IPR001206">
    <property type="entry name" value="Diacylglycerol_kinase_cat_dom"/>
</dbReference>
<evidence type="ECO:0000256" key="1">
    <source>
        <dbReference type="ARBA" id="ARBA00001946"/>
    </source>
</evidence>
<keyword evidence="11" id="KW-1185">Reference proteome</keyword>
<dbReference type="InterPro" id="IPR050187">
    <property type="entry name" value="Lipid_Phosphate_FormReg"/>
</dbReference>
<reference evidence="10" key="1">
    <citation type="submission" date="2021-02" db="EMBL/GenBank/DDBJ databases">
        <title>Draft genome sequence of Microbispora sp. RL4-1S isolated from rice leaves in Thailand.</title>
        <authorList>
            <person name="Muangham S."/>
            <person name="Duangmal K."/>
        </authorList>
    </citation>
    <scope>NUCLEOTIDE SEQUENCE</scope>
    <source>
        <strain evidence="10">RL4-1S</strain>
    </source>
</reference>
<gene>
    <name evidence="10" type="ORF">JOL79_23715</name>
</gene>
<evidence type="ECO:0000256" key="5">
    <source>
        <dbReference type="ARBA" id="ARBA00022777"/>
    </source>
</evidence>
<feature type="domain" description="DAGKc" evidence="9">
    <location>
        <begin position="6"/>
        <end position="152"/>
    </location>
</feature>
<evidence type="ECO:0000313" key="11">
    <source>
        <dbReference type="Proteomes" id="UP000674234"/>
    </source>
</evidence>
<organism evidence="10 11">
    <name type="scientific">Microbispora oryzae</name>
    <dbReference type="NCBI Taxonomy" id="2806554"/>
    <lineage>
        <taxon>Bacteria</taxon>
        <taxon>Bacillati</taxon>
        <taxon>Actinomycetota</taxon>
        <taxon>Actinomycetes</taxon>
        <taxon>Streptosporangiales</taxon>
        <taxon>Streptosporangiaceae</taxon>
        <taxon>Microbispora</taxon>
    </lineage>
</organism>
<keyword evidence="6" id="KW-0067">ATP-binding</keyword>
<keyword evidence="7" id="KW-0594">Phospholipid biosynthesis</keyword>
<dbReference type="Gene3D" id="2.60.200.40">
    <property type="match status" value="1"/>
</dbReference>
<keyword evidence="7" id="KW-0444">Lipid biosynthesis</keyword>
<dbReference type="Pfam" id="PF19279">
    <property type="entry name" value="YegS_C"/>
    <property type="match status" value="1"/>
</dbReference>
<evidence type="ECO:0000256" key="4">
    <source>
        <dbReference type="ARBA" id="ARBA00022741"/>
    </source>
</evidence>
<protein>
    <recommendedName>
        <fullName evidence="9">DAGKc domain-containing protein</fullName>
    </recommendedName>
</protein>
<sequence length="324" mass="34131">MLLGHVRRTPALIIANPKAGTDSFRLVPELIDRCARFLPGVEVHRTTGPGDATAVARAAASRSGAHDRPGLIFAVGGDGTVREVVEGLAAAGPADPAERPALMVVPAGTGNSNYLAQWGDLPWRDALDALAGTVGGPEPEIRMLDLCRLTETGALVLLGACSGLIAQALVFARDIPLTGRPRYRAALAQAAAVFRPYLGRVEVDGAVVHEGPTVLANIGGGRYRGGQYQVLPHSFLDDGLLDVCVIGAETDPQDVPELTRDGGHLDRPGVVYARGRRITVSDIGGEPMWFEHDGELLPREHPAVTLEIMPGVLPTVCRGDRPVG</sequence>
<dbReference type="RefSeq" id="WP_210158098.1">
    <property type="nucleotide sequence ID" value="NZ_JAFCNB010000014.1"/>
</dbReference>
<dbReference type="EMBL" id="JAFCNB010000014">
    <property type="protein sequence ID" value="MBP2706818.1"/>
    <property type="molecule type" value="Genomic_DNA"/>
</dbReference>
<keyword evidence="8" id="KW-1208">Phospholipid metabolism</keyword>
<comment type="similarity">
    <text evidence="2">Belongs to the diacylglycerol/lipid kinase family.</text>
</comment>
<keyword evidence="3" id="KW-0808">Transferase</keyword>
<evidence type="ECO:0000256" key="7">
    <source>
        <dbReference type="ARBA" id="ARBA00023209"/>
    </source>
</evidence>
<dbReference type="GO" id="GO:0005524">
    <property type="term" value="F:ATP binding"/>
    <property type="evidence" value="ECO:0007669"/>
    <property type="project" value="UniProtKB-KW"/>
</dbReference>
<name>A0A940WPE6_9ACTN</name>
<dbReference type="PANTHER" id="PTHR12358">
    <property type="entry name" value="SPHINGOSINE KINASE"/>
    <property type="match status" value="1"/>
</dbReference>
<dbReference type="Pfam" id="PF00781">
    <property type="entry name" value="DAGK_cat"/>
    <property type="match status" value="1"/>
</dbReference>
<dbReference type="SUPFAM" id="SSF111331">
    <property type="entry name" value="NAD kinase/diacylglycerol kinase-like"/>
    <property type="match status" value="1"/>
</dbReference>
<evidence type="ECO:0000256" key="3">
    <source>
        <dbReference type="ARBA" id="ARBA00022679"/>
    </source>
</evidence>
<comment type="cofactor">
    <cofactor evidence="1">
        <name>Mg(2+)</name>
        <dbReference type="ChEBI" id="CHEBI:18420"/>
    </cofactor>
</comment>
<evidence type="ECO:0000313" key="10">
    <source>
        <dbReference type="EMBL" id="MBP2706818.1"/>
    </source>
</evidence>
<keyword evidence="4" id="KW-0547">Nucleotide-binding</keyword>
<comment type="caution">
    <text evidence="10">The sequence shown here is derived from an EMBL/GenBank/DDBJ whole genome shotgun (WGS) entry which is preliminary data.</text>
</comment>
<keyword evidence="5" id="KW-0418">Kinase</keyword>
<dbReference type="SMART" id="SM00046">
    <property type="entry name" value="DAGKc"/>
    <property type="match status" value="1"/>
</dbReference>
<evidence type="ECO:0000256" key="2">
    <source>
        <dbReference type="ARBA" id="ARBA00005983"/>
    </source>
</evidence>
<dbReference type="GO" id="GO:0008654">
    <property type="term" value="P:phospholipid biosynthetic process"/>
    <property type="evidence" value="ECO:0007669"/>
    <property type="project" value="UniProtKB-KW"/>
</dbReference>
<accession>A0A940WPE6</accession>
<dbReference type="InterPro" id="IPR045540">
    <property type="entry name" value="YegS/DAGK_C"/>
</dbReference>
<dbReference type="Gene3D" id="3.40.50.10330">
    <property type="entry name" value="Probable inorganic polyphosphate/atp-NAD kinase, domain 1"/>
    <property type="match status" value="1"/>
</dbReference>
<keyword evidence="7" id="KW-0443">Lipid metabolism</keyword>
<evidence type="ECO:0000256" key="6">
    <source>
        <dbReference type="ARBA" id="ARBA00022840"/>
    </source>
</evidence>
<dbReference type="Proteomes" id="UP000674234">
    <property type="component" value="Unassembled WGS sequence"/>
</dbReference>
<dbReference type="GO" id="GO:0005886">
    <property type="term" value="C:plasma membrane"/>
    <property type="evidence" value="ECO:0007669"/>
    <property type="project" value="TreeGrafter"/>
</dbReference>
<dbReference type="AlphaFoldDB" id="A0A940WPE6"/>
<dbReference type="PANTHER" id="PTHR12358:SF106">
    <property type="entry name" value="LIPID KINASE YEGS"/>
    <property type="match status" value="1"/>
</dbReference>